<proteinExistence type="inferred from homology"/>
<keyword evidence="2" id="KW-0680">Restriction system</keyword>
<evidence type="ECO:0000313" key="5">
    <source>
        <dbReference type="EMBL" id="TXK59222.1"/>
    </source>
</evidence>
<keyword evidence="6" id="KW-1185">Reference proteome</keyword>
<comment type="similarity">
    <text evidence="1">Belongs to the type-I restriction system S methylase family.</text>
</comment>
<organism evidence="5 6">
    <name type="scientific">Campylobacter helveticus</name>
    <dbReference type="NCBI Taxonomy" id="28898"/>
    <lineage>
        <taxon>Bacteria</taxon>
        <taxon>Pseudomonadati</taxon>
        <taxon>Campylobacterota</taxon>
        <taxon>Epsilonproteobacteria</taxon>
        <taxon>Campylobacterales</taxon>
        <taxon>Campylobacteraceae</taxon>
        <taxon>Campylobacter</taxon>
    </lineage>
</organism>
<dbReference type="InterPro" id="IPR044946">
    <property type="entry name" value="Restrct_endonuc_typeI_TRD_sf"/>
</dbReference>
<sequence>MLKNSWEGFANAALSTLAQKELEASSAKDGIEWREFKLGELFDIDNTWIYGKNRQYETKFNEPDNETIPVISGITINNGVNYYTKDKNIPQNEIFSDSLTISTRGEYSGTVTYHDGKFALANNILVMHLPKEWTKKAKIYFAALVSKLGYGGFNGYPRKETLKNDAITLPILNSGTINFTFMETFIKAIEKQHIEKIYAFWETKLKAYDAVINGGGG</sequence>
<evidence type="ECO:0000256" key="1">
    <source>
        <dbReference type="ARBA" id="ARBA00010923"/>
    </source>
</evidence>
<dbReference type="Gene3D" id="3.90.220.20">
    <property type="entry name" value="DNA methylase specificity domains"/>
    <property type="match status" value="1"/>
</dbReference>
<dbReference type="SUPFAM" id="SSF116734">
    <property type="entry name" value="DNA methylase specificity domain"/>
    <property type="match status" value="1"/>
</dbReference>
<gene>
    <name evidence="5" type="ORF">FVD16_01660</name>
</gene>
<keyword evidence="3" id="KW-0238">DNA-binding</keyword>
<protein>
    <recommendedName>
        <fullName evidence="4">Type I restriction modification DNA specificity domain-containing protein</fullName>
    </recommendedName>
</protein>
<dbReference type="RefSeq" id="WP_147734424.1">
    <property type="nucleotide sequence ID" value="NZ_VRMA01000015.1"/>
</dbReference>
<reference evidence="5 6" key="1">
    <citation type="submission" date="2019-08" db="EMBL/GenBank/DDBJ databases">
        <title>Rapid identification of Enteric Bacteria from Whole Genome Sequences (WGS) using Average Nucleotide Identity (ANI).</title>
        <authorList>
            <person name="Lane C."/>
        </authorList>
    </citation>
    <scope>NUCLEOTIDE SEQUENCE [LARGE SCALE GENOMIC DNA]</scope>
    <source>
        <strain evidence="5 6">D4984</strain>
    </source>
</reference>
<feature type="domain" description="Type I restriction modification DNA specificity" evidence="4">
    <location>
        <begin position="32"/>
        <end position="197"/>
    </location>
</feature>
<dbReference type="Pfam" id="PF01420">
    <property type="entry name" value="Methylase_S"/>
    <property type="match status" value="1"/>
</dbReference>
<evidence type="ECO:0000259" key="4">
    <source>
        <dbReference type="Pfam" id="PF01420"/>
    </source>
</evidence>
<evidence type="ECO:0000256" key="3">
    <source>
        <dbReference type="ARBA" id="ARBA00023125"/>
    </source>
</evidence>
<comment type="caution">
    <text evidence="5">The sequence shown here is derived from an EMBL/GenBank/DDBJ whole genome shotgun (WGS) entry which is preliminary data.</text>
</comment>
<name>A0ABY3L3N9_9BACT</name>
<evidence type="ECO:0000256" key="2">
    <source>
        <dbReference type="ARBA" id="ARBA00022747"/>
    </source>
</evidence>
<accession>A0ABY3L3N9</accession>
<dbReference type="EMBL" id="VRMA01000015">
    <property type="protein sequence ID" value="TXK59222.1"/>
    <property type="molecule type" value="Genomic_DNA"/>
</dbReference>
<evidence type="ECO:0000313" key="6">
    <source>
        <dbReference type="Proteomes" id="UP000321317"/>
    </source>
</evidence>
<dbReference type="Proteomes" id="UP000321317">
    <property type="component" value="Unassembled WGS sequence"/>
</dbReference>
<dbReference type="InterPro" id="IPR000055">
    <property type="entry name" value="Restrct_endonuc_typeI_TRD"/>
</dbReference>